<dbReference type="RefSeq" id="XP_001802745.1">
    <property type="nucleotide sequence ID" value="XM_001802693.1"/>
</dbReference>
<reference evidence="3" key="1">
    <citation type="journal article" date="2007" name="Plant Cell">
        <title>Dothideomycete-plant interactions illuminated by genome sequencing and EST analysis of the wheat pathogen Stagonospora nodorum.</title>
        <authorList>
            <person name="Hane J.K."/>
            <person name="Lowe R.G."/>
            <person name="Solomon P.S."/>
            <person name="Tan K.C."/>
            <person name="Schoch C.L."/>
            <person name="Spatafora J.W."/>
            <person name="Crous P.W."/>
            <person name="Kodira C."/>
            <person name="Birren B.W."/>
            <person name="Galagan J.E."/>
            <person name="Torriani S.F."/>
            <person name="McDonald B.A."/>
            <person name="Oliver R.P."/>
        </authorList>
    </citation>
    <scope>NUCLEOTIDE SEQUENCE [LARGE SCALE GENOMIC DNA]</scope>
    <source>
        <strain evidence="3">SN15 / ATCC MYA-4574 / FGSC 10173</strain>
    </source>
</reference>
<evidence type="ECO:0000313" key="3">
    <source>
        <dbReference type="Proteomes" id="UP000001055"/>
    </source>
</evidence>
<proteinExistence type="predicted"/>
<name>Q0U6T9_PHANO</name>
<dbReference type="Proteomes" id="UP000001055">
    <property type="component" value="Unassembled WGS sequence"/>
</dbReference>
<feature type="compositionally biased region" description="Polar residues" evidence="1">
    <location>
        <begin position="1"/>
        <end position="10"/>
    </location>
</feature>
<feature type="region of interest" description="Disordered" evidence="1">
    <location>
        <begin position="1"/>
        <end position="33"/>
    </location>
</feature>
<accession>Q0U6T9</accession>
<protein>
    <submittedName>
        <fullName evidence="2">Uncharacterized protein</fullName>
    </submittedName>
</protein>
<dbReference type="KEGG" id="pno:SNOG_12525"/>
<dbReference type="EMBL" id="CH445346">
    <property type="protein sequence ID" value="EAT80338.1"/>
    <property type="molecule type" value="Genomic_DNA"/>
</dbReference>
<sequence length="92" mass="10064">MGSEEQSAQGSRFKVADSGAEASAKSETRRNNMTNDLRVTWGSNLWDFGSVRIFFKAGCEATWGLSVECRGDDVAESSSSCSTSMIAWYSEF</sequence>
<dbReference type="AlphaFoldDB" id="Q0U6T9"/>
<evidence type="ECO:0000256" key="1">
    <source>
        <dbReference type="SAM" id="MobiDB-lite"/>
    </source>
</evidence>
<dbReference type="GeneID" id="5979654"/>
<evidence type="ECO:0000313" key="2">
    <source>
        <dbReference type="EMBL" id="EAT80338.1"/>
    </source>
</evidence>
<gene>
    <name evidence="2" type="ORF">SNOG_12525</name>
</gene>
<dbReference type="InParanoid" id="Q0U6T9"/>
<organism evidence="2 3">
    <name type="scientific">Phaeosphaeria nodorum (strain SN15 / ATCC MYA-4574 / FGSC 10173)</name>
    <name type="common">Glume blotch fungus</name>
    <name type="synonym">Parastagonospora nodorum</name>
    <dbReference type="NCBI Taxonomy" id="321614"/>
    <lineage>
        <taxon>Eukaryota</taxon>
        <taxon>Fungi</taxon>
        <taxon>Dikarya</taxon>
        <taxon>Ascomycota</taxon>
        <taxon>Pezizomycotina</taxon>
        <taxon>Dothideomycetes</taxon>
        <taxon>Pleosporomycetidae</taxon>
        <taxon>Pleosporales</taxon>
        <taxon>Pleosporineae</taxon>
        <taxon>Phaeosphaeriaceae</taxon>
        <taxon>Parastagonospora</taxon>
    </lineage>
</organism>